<sequence>MLLTAQDLRSIAVSLITAGLIYLVSRWWKYRTKKSLRRKIKDLSEQEEWLDAVAPSFEKTTLFCFKMVFFLVLLICIALIIDPVVAFVTGASNLSVFLKLSVLSMAAMFAILALTRLEDIRKYPDSKEKLNKKLKALKERSENITE</sequence>
<feature type="transmembrane region" description="Helical" evidence="1">
    <location>
        <begin position="12"/>
        <end position="28"/>
    </location>
</feature>
<keyword evidence="1" id="KW-1133">Transmembrane helix</keyword>
<feature type="transmembrane region" description="Helical" evidence="1">
    <location>
        <begin position="94"/>
        <end position="114"/>
    </location>
</feature>
<dbReference type="AlphaFoldDB" id="U2G151"/>
<evidence type="ECO:0000256" key="1">
    <source>
        <dbReference type="SAM" id="Phobius"/>
    </source>
</evidence>
<keyword evidence="1" id="KW-0812">Transmembrane</keyword>
<keyword evidence="3" id="KW-1185">Reference proteome</keyword>
<dbReference type="STRING" id="1033802.SSPSH_000842"/>
<dbReference type="EMBL" id="AFNV02000005">
    <property type="protein sequence ID" value="ERJ19978.1"/>
    <property type="molecule type" value="Genomic_DNA"/>
</dbReference>
<dbReference type="Proteomes" id="UP000006242">
    <property type="component" value="Unassembled WGS sequence"/>
</dbReference>
<reference evidence="2 3" key="2">
    <citation type="journal article" date="2013" name="PLoS ONE">
        <title>INDIGO - INtegrated Data Warehouse of MIcrobial GenOmes with Examples from the Red Sea Extremophiles.</title>
        <authorList>
            <person name="Alam I."/>
            <person name="Antunes A."/>
            <person name="Kamau A.A."/>
            <person name="Ba Alawi W."/>
            <person name="Kalkatawi M."/>
            <person name="Stingl U."/>
            <person name="Bajic V.B."/>
        </authorList>
    </citation>
    <scope>NUCLEOTIDE SEQUENCE [LARGE SCALE GENOMIC DNA]</scope>
    <source>
        <strain evidence="2 3">E1L3A</strain>
    </source>
</reference>
<feature type="transmembrane region" description="Helical" evidence="1">
    <location>
        <begin position="68"/>
        <end position="88"/>
    </location>
</feature>
<reference evidence="2 3" key="1">
    <citation type="journal article" date="2011" name="J. Bacteriol.">
        <title>Genome sequence of Salinisphaera shabanensis, a gammaproteobacterium from the harsh, variable environment of the brine-seawater interface of the Shaban Deep in the Red Sea.</title>
        <authorList>
            <person name="Antunes A."/>
            <person name="Alam I."/>
            <person name="Bajic V.B."/>
            <person name="Stingl U."/>
        </authorList>
    </citation>
    <scope>NUCLEOTIDE SEQUENCE [LARGE SCALE GENOMIC DNA]</scope>
    <source>
        <strain evidence="2 3">E1L3A</strain>
    </source>
</reference>
<protein>
    <submittedName>
        <fullName evidence="2">Uncharacterized protein</fullName>
    </submittedName>
</protein>
<organism evidence="2 3">
    <name type="scientific">Salinisphaera shabanensis E1L3A</name>
    <dbReference type="NCBI Taxonomy" id="1033802"/>
    <lineage>
        <taxon>Bacteria</taxon>
        <taxon>Pseudomonadati</taxon>
        <taxon>Pseudomonadota</taxon>
        <taxon>Gammaproteobacteria</taxon>
        <taxon>Salinisphaerales</taxon>
        <taxon>Salinisphaeraceae</taxon>
        <taxon>Salinisphaera</taxon>
    </lineage>
</organism>
<accession>U2G151</accession>
<keyword evidence="1" id="KW-0472">Membrane</keyword>
<dbReference type="OrthoDB" id="7067126at2"/>
<evidence type="ECO:0000313" key="2">
    <source>
        <dbReference type="EMBL" id="ERJ19978.1"/>
    </source>
</evidence>
<name>U2G151_9GAMM</name>
<proteinExistence type="predicted"/>
<comment type="caution">
    <text evidence="2">The sequence shown here is derived from an EMBL/GenBank/DDBJ whole genome shotgun (WGS) entry which is preliminary data.</text>
</comment>
<evidence type="ECO:0000313" key="3">
    <source>
        <dbReference type="Proteomes" id="UP000006242"/>
    </source>
</evidence>
<gene>
    <name evidence="2" type="ORF">SSPSH_000842</name>
</gene>
<dbReference type="RefSeq" id="WP_021031394.1">
    <property type="nucleotide sequence ID" value="NZ_AFNV02000005.1"/>
</dbReference>